<protein>
    <submittedName>
        <fullName evidence="2">Uncharacterized protein</fullName>
    </submittedName>
</protein>
<reference evidence="2" key="1">
    <citation type="submission" date="2016-11" db="UniProtKB">
        <authorList>
            <consortium name="WormBaseParasite"/>
        </authorList>
    </citation>
    <scope>IDENTIFICATION</scope>
</reference>
<keyword evidence="1" id="KW-1185">Reference proteome</keyword>
<dbReference type="WBParaSite" id="L893_g5198.t1">
    <property type="protein sequence ID" value="L893_g5198.t1"/>
    <property type="gene ID" value="L893_g5198"/>
</dbReference>
<accession>A0A1I8AFG0</accession>
<proteinExistence type="predicted"/>
<sequence length="67" mass="7766">MTRRLEKKTLAVMPTRLKNSVESTNNRLESSLDSSTMMLIKIRPAPRTQMIVVILFESRSRHLHVCI</sequence>
<dbReference type="AlphaFoldDB" id="A0A1I8AFG0"/>
<name>A0A1I8AFG0_9BILA</name>
<dbReference type="Proteomes" id="UP000095287">
    <property type="component" value="Unplaced"/>
</dbReference>
<evidence type="ECO:0000313" key="1">
    <source>
        <dbReference type="Proteomes" id="UP000095287"/>
    </source>
</evidence>
<organism evidence="1 2">
    <name type="scientific">Steinernema glaseri</name>
    <dbReference type="NCBI Taxonomy" id="37863"/>
    <lineage>
        <taxon>Eukaryota</taxon>
        <taxon>Metazoa</taxon>
        <taxon>Ecdysozoa</taxon>
        <taxon>Nematoda</taxon>
        <taxon>Chromadorea</taxon>
        <taxon>Rhabditida</taxon>
        <taxon>Tylenchina</taxon>
        <taxon>Panagrolaimomorpha</taxon>
        <taxon>Strongyloidoidea</taxon>
        <taxon>Steinernematidae</taxon>
        <taxon>Steinernema</taxon>
    </lineage>
</organism>
<evidence type="ECO:0000313" key="2">
    <source>
        <dbReference type="WBParaSite" id="L893_g5198.t1"/>
    </source>
</evidence>